<dbReference type="EMBL" id="JBHSFV010000007">
    <property type="protein sequence ID" value="MFC4634818.1"/>
    <property type="molecule type" value="Genomic_DNA"/>
</dbReference>
<reference evidence="3" key="1">
    <citation type="journal article" date="2019" name="Int. J. Syst. Evol. Microbiol.">
        <title>The Global Catalogue of Microorganisms (GCM) 10K type strain sequencing project: providing services to taxonomists for standard genome sequencing and annotation.</title>
        <authorList>
            <consortium name="The Broad Institute Genomics Platform"/>
            <consortium name="The Broad Institute Genome Sequencing Center for Infectious Disease"/>
            <person name="Wu L."/>
            <person name="Ma J."/>
        </authorList>
    </citation>
    <scope>NUCLEOTIDE SEQUENCE [LARGE SCALE GENOMIC DNA]</scope>
    <source>
        <strain evidence="3">YJ-61-S</strain>
    </source>
</reference>
<dbReference type="RefSeq" id="WP_379979444.1">
    <property type="nucleotide sequence ID" value="NZ_JBHSFV010000007.1"/>
</dbReference>
<gene>
    <name evidence="2" type="ORF">ACFO3O_12925</name>
</gene>
<dbReference type="SUPFAM" id="SSF48452">
    <property type="entry name" value="TPR-like"/>
    <property type="match status" value="1"/>
</dbReference>
<name>A0ABV9HZ36_9FLAO</name>
<comment type="caution">
    <text evidence="2">The sequence shown here is derived from an EMBL/GenBank/DDBJ whole genome shotgun (WGS) entry which is preliminary data.</text>
</comment>
<keyword evidence="1" id="KW-0472">Membrane</keyword>
<evidence type="ECO:0000256" key="1">
    <source>
        <dbReference type="SAM" id="Phobius"/>
    </source>
</evidence>
<sequence>MNPEEENIYIESYLLGNLSKEEVAIVEKRMSEDVRFRESVLLQKELYASLDESDWSFAKNVTPEKIQEYETLFKSKETAQLKEAILKAQSDYKKNTSKNGRSLFYYLSAAVVIVMITISVLLSKDQTSQDLYVTYYTTSDIPSLVSRGGEDDSELINAERYFENAEYTKALEILIPKVATVTKNKASVLLYKGISEMELGQFEKAHTSFDQLIHSDLLDAPMGLWYKALLYLKMDAPEKAKTILQQISSSSSNYKYTEAKELLEKL</sequence>
<protein>
    <submittedName>
        <fullName evidence="2">Tol-pal system YbgF family protein</fullName>
    </submittedName>
</protein>
<proteinExistence type="predicted"/>
<dbReference type="Gene3D" id="1.25.40.10">
    <property type="entry name" value="Tetratricopeptide repeat domain"/>
    <property type="match status" value="1"/>
</dbReference>
<keyword evidence="1" id="KW-1133">Transmembrane helix</keyword>
<dbReference type="Proteomes" id="UP001596043">
    <property type="component" value="Unassembled WGS sequence"/>
</dbReference>
<evidence type="ECO:0000313" key="3">
    <source>
        <dbReference type="Proteomes" id="UP001596043"/>
    </source>
</evidence>
<dbReference type="InterPro" id="IPR011990">
    <property type="entry name" value="TPR-like_helical_dom_sf"/>
</dbReference>
<keyword evidence="3" id="KW-1185">Reference proteome</keyword>
<accession>A0ABV9HZ36</accession>
<evidence type="ECO:0000313" key="2">
    <source>
        <dbReference type="EMBL" id="MFC4634818.1"/>
    </source>
</evidence>
<feature type="transmembrane region" description="Helical" evidence="1">
    <location>
        <begin position="103"/>
        <end position="122"/>
    </location>
</feature>
<keyword evidence="1" id="KW-0812">Transmembrane</keyword>
<organism evidence="2 3">
    <name type="scientific">Dokdonia ponticola</name>
    <dbReference type="NCBI Taxonomy" id="2041041"/>
    <lineage>
        <taxon>Bacteria</taxon>
        <taxon>Pseudomonadati</taxon>
        <taxon>Bacteroidota</taxon>
        <taxon>Flavobacteriia</taxon>
        <taxon>Flavobacteriales</taxon>
        <taxon>Flavobacteriaceae</taxon>
        <taxon>Dokdonia</taxon>
    </lineage>
</organism>